<gene>
    <name evidence="8" type="ORF">GCM10017643_23690</name>
</gene>
<accession>A0A9W6MZL0</accession>
<feature type="site" description="Participates in a stacking interaction with the thymidine ring of dTDP-4-oxo-6-deoxyglucose" evidence="6">
    <location>
        <position position="139"/>
    </location>
</feature>
<feature type="active site" description="Proton acceptor" evidence="5">
    <location>
        <position position="63"/>
    </location>
</feature>
<dbReference type="CDD" id="cd00438">
    <property type="entry name" value="cupin_RmlC"/>
    <property type="match status" value="1"/>
</dbReference>
<keyword evidence="9" id="KW-1185">Reference proteome</keyword>
<comment type="caution">
    <text evidence="8">The sequence shown here is derived from an EMBL/GenBank/DDBJ whole genome shotgun (WGS) entry which is preliminary data.</text>
</comment>
<evidence type="ECO:0000256" key="5">
    <source>
        <dbReference type="PIRSR" id="PIRSR600888-1"/>
    </source>
</evidence>
<evidence type="ECO:0000313" key="9">
    <source>
        <dbReference type="Proteomes" id="UP001143370"/>
    </source>
</evidence>
<comment type="pathway">
    <text evidence="7">Carbohydrate biosynthesis; dTDP-L-rhamnose biosynthesis.</text>
</comment>
<reference evidence="8" key="2">
    <citation type="submission" date="2023-01" db="EMBL/GenBank/DDBJ databases">
        <authorList>
            <person name="Sun Q."/>
            <person name="Evtushenko L."/>
        </authorList>
    </citation>
    <scope>NUCLEOTIDE SEQUENCE</scope>
    <source>
        <strain evidence="8">VKM B-2484</strain>
    </source>
</reference>
<reference evidence="8" key="1">
    <citation type="journal article" date="2014" name="Int. J. Syst. Evol. Microbiol.">
        <title>Complete genome sequence of Corynebacterium casei LMG S-19264T (=DSM 44701T), isolated from a smear-ripened cheese.</title>
        <authorList>
            <consortium name="US DOE Joint Genome Institute (JGI-PGF)"/>
            <person name="Walter F."/>
            <person name="Albersmeier A."/>
            <person name="Kalinowski J."/>
            <person name="Ruckert C."/>
        </authorList>
    </citation>
    <scope>NUCLEOTIDE SEQUENCE</scope>
    <source>
        <strain evidence="8">VKM B-2484</strain>
    </source>
</reference>
<evidence type="ECO:0000256" key="6">
    <source>
        <dbReference type="PIRSR" id="PIRSR600888-3"/>
    </source>
</evidence>
<dbReference type="EMBL" id="BSFJ01000010">
    <property type="protein sequence ID" value="GLK72253.1"/>
    <property type="molecule type" value="Genomic_DNA"/>
</dbReference>
<organism evidence="8 9">
    <name type="scientific">Ancylobacter dichloromethanicus</name>
    <dbReference type="NCBI Taxonomy" id="518825"/>
    <lineage>
        <taxon>Bacteria</taxon>
        <taxon>Pseudomonadati</taxon>
        <taxon>Pseudomonadota</taxon>
        <taxon>Alphaproteobacteria</taxon>
        <taxon>Hyphomicrobiales</taxon>
        <taxon>Xanthobacteraceae</taxon>
        <taxon>Ancylobacter</taxon>
    </lineage>
</organism>
<proteinExistence type="inferred from homology"/>
<dbReference type="PANTHER" id="PTHR21047">
    <property type="entry name" value="DTDP-6-DEOXY-D-GLUCOSE-3,5 EPIMERASE"/>
    <property type="match status" value="1"/>
</dbReference>
<dbReference type="Proteomes" id="UP001143370">
    <property type="component" value="Unassembled WGS sequence"/>
</dbReference>
<comment type="function">
    <text evidence="2 7">Catalyzes the epimerization of the C3' and C5'positions of dTDP-6-deoxy-D-xylo-4-hexulose, forming dTDP-6-deoxy-L-lyxo-4-hexulose.</text>
</comment>
<evidence type="ECO:0000256" key="1">
    <source>
        <dbReference type="ARBA" id="ARBA00001298"/>
    </source>
</evidence>
<dbReference type="GO" id="GO:0005829">
    <property type="term" value="C:cytosol"/>
    <property type="evidence" value="ECO:0007669"/>
    <property type="project" value="TreeGrafter"/>
</dbReference>
<dbReference type="EC" id="5.1.3.13" evidence="3 7"/>
<dbReference type="Pfam" id="PF00908">
    <property type="entry name" value="dTDP_sugar_isom"/>
    <property type="match status" value="1"/>
</dbReference>
<dbReference type="GO" id="GO:0019305">
    <property type="term" value="P:dTDP-rhamnose biosynthetic process"/>
    <property type="evidence" value="ECO:0007669"/>
    <property type="project" value="UniProtKB-UniRule"/>
</dbReference>
<dbReference type="NCBIfam" id="TIGR01221">
    <property type="entry name" value="rmlC"/>
    <property type="match status" value="1"/>
</dbReference>
<dbReference type="GO" id="GO:0000271">
    <property type="term" value="P:polysaccharide biosynthetic process"/>
    <property type="evidence" value="ECO:0007669"/>
    <property type="project" value="TreeGrafter"/>
</dbReference>
<evidence type="ECO:0000256" key="4">
    <source>
        <dbReference type="ARBA" id="ARBA00019595"/>
    </source>
</evidence>
<dbReference type="AlphaFoldDB" id="A0A9W6MZL0"/>
<protein>
    <recommendedName>
        <fullName evidence="4 7">dTDP-4-dehydrorhamnose 3,5-epimerase</fullName>
        <ecNumber evidence="3 7">5.1.3.13</ecNumber>
    </recommendedName>
    <alternativeName>
        <fullName evidence="7">Thymidine diphospho-4-keto-rhamnose 3,5-epimerase</fullName>
    </alternativeName>
</protein>
<evidence type="ECO:0000256" key="2">
    <source>
        <dbReference type="ARBA" id="ARBA00001997"/>
    </source>
</evidence>
<dbReference type="GO" id="GO:0008830">
    <property type="term" value="F:dTDP-4-dehydrorhamnose 3,5-epimerase activity"/>
    <property type="evidence" value="ECO:0007669"/>
    <property type="project" value="UniProtKB-UniRule"/>
</dbReference>
<keyword evidence="7" id="KW-0413">Isomerase</keyword>
<evidence type="ECO:0000256" key="7">
    <source>
        <dbReference type="RuleBase" id="RU364069"/>
    </source>
</evidence>
<dbReference type="RefSeq" id="WP_213373562.1">
    <property type="nucleotide sequence ID" value="NZ_BSFJ01000010.1"/>
</dbReference>
<comment type="similarity">
    <text evidence="7">Belongs to the dTDP-4-dehydrorhamnose 3,5-epimerase family.</text>
</comment>
<dbReference type="PANTHER" id="PTHR21047:SF2">
    <property type="entry name" value="THYMIDINE DIPHOSPHO-4-KETO-RHAMNOSE 3,5-EPIMERASE"/>
    <property type="match status" value="1"/>
</dbReference>
<sequence length="193" mass="20838">MTTFTRLAIPDVVLVQPVRHGDARGYFCETYKKAEFDAFGLDIAFVQDNESLSREVGVVRGLHFQTPPMAQAKLVRAVRGAIFDVAVDIRRGSPSFGRWVAATLTAAGGEQLLVPHGFAHGFCTLEPDTIVAYKVDAPYSPAHDAGIRWDDPDLAIDWPVAVGSAVLSNKDRTAPLLRDYATPFACPQPAAGA</sequence>
<evidence type="ECO:0000313" key="8">
    <source>
        <dbReference type="EMBL" id="GLK72253.1"/>
    </source>
</evidence>
<dbReference type="InterPro" id="IPR000888">
    <property type="entry name" value="RmlC-like"/>
</dbReference>
<dbReference type="Gene3D" id="2.60.120.10">
    <property type="entry name" value="Jelly Rolls"/>
    <property type="match status" value="1"/>
</dbReference>
<dbReference type="InterPro" id="IPR011051">
    <property type="entry name" value="RmlC_Cupin_sf"/>
</dbReference>
<comment type="subunit">
    <text evidence="7">Homodimer.</text>
</comment>
<comment type="catalytic activity">
    <reaction evidence="1 7">
        <text>dTDP-4-dehydro-6-deoxy-alpha-D-glucose = dTDP-4-dehydro-beta-L-rhamnose</text>
        <dbReference type="Rhea" id="RHEA:16969"/>
        <dbReference type="ChEBI" id="CHEBI:57649"/>
        <dbReference type="ChEBI" id="CHEBI:62830"/>
        <dbReference type="EC" id="5.1.3.13"/>
    </reaction>
</comment>
<feature type="active site" description="Proton donor" evidence="5">
    <location>
        <position position="133"/>
    </location>
</feature>
<dbReference type="SUPFAM" id="SSF51182">
    <property type="entry name" value="RmlC-like cupins"/>
    <property type="match status" value="1"/>
</dbReference>
<name>A0A9W6MZL0_9HYPH</name>
<evidence type="ECO:0000256" key="3">
    <source>
        <dbReference type="ARBA" id="ARBA00012098"/>
    </source>
</evidence>
<dbReference type="InterPro" id="IPR014710">
    <property type="entry name" value="RmlC-like_jellyroll"/>
</dbReference>